<name>A0ABY2GT18_9HYPO</name>
<sequence>MSSWKKGKDNEDQEAPGQAQRRRATTSDDEQRRATTSDDDAAAKLLPNRVPNGINLNAAG</sequence>
<dbReference type="GeneID" id="300581766"/>
<protein>
    <submittedName>
        <fullName evidence="2">Uncharacterized protein</fullName>
    </submittedName>
</protein>
<evidence type="ECO:0000256" key="1">
    <source>
        <dbReference type="SAM" id="MobiDB-lite"/>
    </source>
</evidence>
<organism evidence="2 3">
    <name type="scientific">Trichoderma ghanense</name>
    <dbReference type="NCBI Taxonomy" id="65468"/>
    <lineage>
        <taxon>Eukaryota</taxon>
        <taxon>Fungi</taxon>
        <taxon>Dikarya</taxon>
        <taxon>Ascomycota</taxon>
        <taxon>Pezizomycotina</taxon>
        <taxon>Sordariomycetes</taxon>
        <taxon>Hypocreomycetidae</taxon>
        <taxon>Hypocreales</taxon>
        <taxon>Hypocreaceae</taxon>
        <taxon>Trichoderma</taxon>
    </lineage>
</organism>
<keyword evidence="3" id="KW-1185">Reference proteome</keyword>
<accession>A0ABY2GT18</accession>
<dbReference type="RefSeq" id="XP_073554264.1">
    <property type="nucleotide sequence ID" value="XM_073707316.1"/>
</dbReference>
<evidence type="ECO:0000313" key="3">
    <source>
        <dbReference type="Proteomes" id="UP001642720"/>
    </source>
</evidence>
<feature type="compositionally biased region" description="Basic and acidic residues" evidence="1">
    <location>
        <begin position="1"/>
        <end position="10"/>
    </location>
</feature>
<reference evidence="2 3" key="1">
    <citation type="submission" date="2018-01" db="EMBL/GenBank/DDBJ databases">
        <title>Genome characterization of the sugarcane-associated fungus Trichoderma ghanense CCMA-1212 and their application in lignocelulose bioconversion.</title>
        <authorList>
            <person name="Steindorff A.S."/>
            <person name="Mendes T.D."/>
            <person name="Vilela E.S.D."/>
            <person name="Rodrigues D.S."/>
            <person name="Formighieri E.F."/>
            <person name="Melo I.S."/>
            <person name="Favaro L.C.L."/>
        </authorList>
    </citation>
    <scope>NUCLEOTIDE SEQUENCE [LARGE SCALE GENOMIC DNA]</scope>
    <source>
        <strain evidence="2 3">CCMA-1212</strain>
    </source>
</reference>
<evidence type="ECO:0000313" key="2">
    <source>
        <dbReference type="EMBL" id="TFA98062.1"/>
    </source>
</evidence>
<feature type="region of interest" description="Disordered" evidence="1">
    <location>
        <begin position="1"/>
        <end position="60"/>
    </location>
</feature>
<gene>
    <name evidence="2" type="ORF">CCMA1212_010264</name>
</gene>
<dbReference type="Proteomes" id="UP001642720">
    <property type="component" value="Unassembled WGS sequence"/>
</dbReference>
<feature type="compositionally biased region" description="Basic and acidic residues" evidence="1">
    <location>
        <begin position="25"/>
        <end position="36"/>
    </location>
</feature>
<dbReference type="EMBL" id="PPTA01000024">
    <property type="protein sequence ID" value="TFA98062.1"/>
    <property type="molecule type" value="Genomic_DNA"/>
</dbReference>
<comment type="caution">
    <text evidence="2">The sequence shown here is derived from an EMBL/GenBank/DDBJ whole genome shotgun (WGS) entry which is preliminary data.</text>
</comment>
<proteinExistence type="predicted"/>